<proteinExistence type="predicted"/>
<gene>
    <name evidence="1" type="ORF">SRO942_LOCUS40964</name>
</gene>
<organism evidence="1 2">
    <name type="scientific">Didymodactylos carnosus</name>
    <dbReference type="NCBI Taxonomy" id="1234261"/>
    <lineage>
        <taxon>Eukaryota</taxon>
        <taxon>Metazoa</taxon>
        <taxon>Spiralia</taxon>
        <taxon>Gnathifera</taxon>
        <taxon>Rotifera</taxon>
        <taxon>Eurotatoria</taxon>
        <taxon>Bdelloidea</taxon>
        <taxon>Philodinida</taxon>
        <taxon>Philodinidae</taxon>
        <taxon>Didymodactylos</taxon>
    </lineage>
</organism>
<reference evidence="1" key="1">
    <citation type="submission" date="2021-02" db="EMBL/GenBank/DDBJ databases">
        <authorList>
            <person name="Nowell W R."/>
        </authorList>
    </citation>
    <scope>NUCLEOTIDE SEQUENCE</scope>
</reference>
<accession>A0A8S2W7I1</accession>
<dbReference type="EMBL" id="CAJOBC010094735">
    <property type="protein sequence ID" value="CAF4427531.1"/>
    <property type="molecule type" value="Genomic_DNA"/>
</dbReference>
<sequence>MSTVPSSIQMLQELQNILSQIPNHLVKHSVKQSWFSNLTIILKSLNVYDTFQKRYDDCWLKFVTFRFWTFVLFRLLEQLIKLYVSIRSANFDSRNAAISVMVRLFFGQKRSQLYGKIPQNKTMFVAGPDENVYLLVKDSCAIVDELRSNYIEADTRIFLHINHISSFKNFLQVVVQATDTGIIVLAIGFALEYGIKLYVNCSTSRRKVSKLVDCTAIAHRCFTDHKFQPILWIVLRALSGCDTTSFMRNISKQKLFRTFFKQPAYYLDLLDMYKLTNEFLIRVEQLVATRRDIGKKETIDDTDKDHSNVEVRIAISPDN</sequence>
<evidence type="ECO:0000313" key="2">
    <source>
        <dbReference type="Proteomes" id="UP000681722"/>
    </source>
</evidence>
<evidence type="ECO:0000313" key="1">
    <source>
        <dbReference type="EMBL" id="CAF4427531.1"/>
    </source>
</evidence>
<protein>
    <submittedName>
        <fullName evidence="1">Uncharacterized protein</fullName>
    </submittedName>
</protein>
<comment type="caution">
    <text evidence="1">The sequence shown here is derived from an EMBL/GenBank/DDBJ whole genome shotgun (WGS) entry which is preliminary data.</text>
</comment>
<dbReference type="AlphaFoldDB" id="A0A8S2W7I1"/>
<dbReference type="OrthoDB" id="8300196at2759"/>
<name>A0A8S2W7I1_9BILA</name>
<dbReference type="Proteomes" id="UP000681722">
    <property type="component" value="Unassembled WGS sequence"/>
</dbReference>